<dbReference type="GO" id="GO:0006508">
    <property type="term" value="P:proteolysis"/>
    <property type="evidence" value="ECO:0007669"/>
    <property type="project" value="UniProtKB-KW"/>
</dbReference>
<feature type="compositionally biased region" description="Basic and acidic residues" evidence="4">
    <location>
        <begin position="11"/>
        <end position="21"/>
    </location>
</feature>
<dbReference type="SUPFAM" id="SSF54001">
    <property type="entry name" value="Cysteine proteinases"/>
    <property type="match status" value="1"/>
</dbReference>
<proteinExistence type="inferred from homology"/>
<gene>
    <name evidence="6" type="ORF">Taro_015014</name>
</gene>
<dbReference type="GO" id="GO:0008234">
    <property type="term" value="F:cysteine-type peptidase activity"/>
    <property type="evidence" value="ECO:0007669"/>
    <property type="project" value="InterPro"/>
</dbReference>
<keyword evidence="2" id="KW-0645">Protease</keyword>
<evidence type="ECO:0000259" key="5">
    <source>
        <dbReference type="Pfam" id="PF02902"/>
    </source>
</evidence>
<dbReference type="EMBL" id="NMUH01000638">
    <property type="protein sequence ID" value="MQL82534.1"/>
    <property type="molecule type" value="Genomic_DNA"/>
</dbReference>
<evidence type="ECO:0000256" key="3">
    <source>
        <dbReference type="ARBA" id="ARBA00022801"/>
    </source>
</evidence>
<feature type="region of interest" description="Disordered" evidence="4">
    <location>
        <begin position="1"/>
        <end position="33"/>
    </location>
</feature>
<accession>A0A843UKX2</accession>
<evidence type="ECO:0000313" key="6">
    <source>
        <dbReference type="EMBL" id="MQL82534.1"/>
    </source>
</evidence>
<keyword evidence="7" id="KW-1185">Reference proteome</keyword>
<comment type="caution">
    <text evidence="6">The sequence shown here is derived from an EMBL/GenBank/DDBJ whole genome shotgun (WGS) entry which is preliminary data.</text>
</comment>
<dbReference type="Pfam" id="PF02902">
    <property type="entry name" value="Peptidase_C48"/>
    <property type="match status" value="1"/>
</dbReference>
<dbReference type="AlphaFoldDB" id="A0A843UKX2"/>
<organism evidence="6 7">
    <name type="scientific">Colocasia esculenta</name>
    <name type="common">Wild taro</name>
    <name type="synonym">Arum esculentum</name>
    <dbReference type="NCBI Taxonomy" id="4460"/>
    <lineage>
        <taxon>Eukaryota</taxon>
        <taxon>Viridiplantae</taxon>
        <taxon>Streptophyta</taxon>
        <taxon>Embryophyta</taxon>
        <taxon>Tracheophyta</taxon>
        <taxon>Spermatophyta</taxon>
        <taxon>Magnoliopsida</taxon>
        <taxon>Liliopsida</taxon>
        <taxon>Araceae</taxon>
        <taxon>Aroideae</taxon>
        <taxon>Colocasieae</taxon>
        <taxon>Colocasia</taxon>
    </lineage>
</organism>
<feature type="domain" description="Ubiquitin-like protease family profile" evidence="5">
    <location>
        <begin position="75"/>
        <end position="152"/>
    </location>
</feature>
<sequence>MGRRKRFTVVDSKEDREDSLKKKMGPSYDTDAKKAKNKTMKEVYDGEPEMLETLIFQEHVEYLWGVIPSMLLERFEIFDRIIDSLLSYIAYEGKGMRAVADEMKVIDLHVPKVPQQKGSTECGFMVLYFIFCFILAAPKSFGRNDYPSFKRSETNKQNKSKHIFIHCTGSKSFANIYHEEDKIRDIKLTQ</sequence>
<dbReference type="InterPro" id="IPR038765">
    <property type="entry name" value="Papain-like_cys_pep_sf"/>
</dbReference>
<evidence type="ECO:0000256" key="2">
    <source>
        <dbReference type="ARBA" id="ARBA00022670"/>
    </source>
</evidence>
<dbReference type="InterPro" id="IPR003653">
    <property type="entry name" value="Peptidase_C48_C"/>
</dbReference>
<evidence type="ECO:0000256" key="4">
    <source>
        <dbReference type="SAM" id="MobiDB-lite"/>
    </source>
</evidence>
<evidence type="ECO:0000256" key="1">
    <source>
        <dbReference type="ARBA" id="ARBA00005234"/>
    </source>
</evidence>
<evidence type="ECO:0000313" key="7">
    <source>
        <dbReference type="Proteomes" id="UP000652761"/>
    </source>
</evidence>
<protein>
    <recommendedName>
        <fullName evidence="5">Ubiquitin-like protease family profile domain-containing protein</fullName>
    </recommendedName>
</protein>
<dbReference type="Proteomes" id="UP000652761">
    <property type="component" value="Unassembled WGS sequence"/>
</dbReference>
<dbReference type="Gene3D" id="3.40.395.10">
    <property type="entry name" value="Adenoviral Proteinase, Chain A"/>
    <property type="match status" value="1"/>
</dbReference>
<reference evidence="6" key="1">
    <citation type="submission" date="2017-07" db="EMBL/GenBank/DDBJ databases">
        <title>Taro Niue Genome Assembly and Annotation.</title>
        <authorList>
            <person name="Atibalentja N."/>
            <person name="Keating K."/>
            <person name="Fields C.J."/>
        </authorList>
    </citation>
    <scope>NUCLEOTIDE SEQUENCE</scope>
    <source>
        <strain evidence="6">Niue_2</strain>
        <tissue evidence="6">Leaf</tissue>
    </source>
</reference>
<keyword evidence="3" id="KW-0378">Hydrolase</keyword>
<name>A0A843UKX2_COLES</name>
<comment type="similarity">
    <text evidence="1">Belongs to the peptidase C48 family.</text>
</comment>